<dbReference type="Proteomes" id="UP001203297">
    <property type="component" value="Unassembled WGS sequence"/>
</dbReference>
<evidence type="ECO:0000256" key="1">
    <source>
        <dbReference type="SAM" id="MobiDB-lite"/>
    </source>
</evidence>
<protein>
    <submittedName>
        <fullName evidence="2">Uncharacterized protein</fullName>
    </submittedName>
</protein>
<feature type="region of interest" description="Disordered" evidence="1">
    <location>
        <begin position="1"/>
        <end position="34"/>
    </location>
</feature>
<proteinExistence type="predicted"/>
<accession>A0AAD4MA50</accession>
<sequence length="181" mass="20356">MPSGGGFEDQPRVARLQFDTNGSGPTETGWHSIGHGKTTDLLRTRYTAANGERRLVVLWAADSFLQLNYFASTGLRVSKGENLTARTYLHILYHALVTRASSPDLASDKNAFQWFKNTFEPGTRLPPESVLSESRREGQIDKLGIRFKHYKMHGPKNQYPKPKFKGVSVYTMVNKLGKVQL</sequence>
<keyword evidence="3" id="KW-1185">Reference proteome</keyword>
<comment type="caution">
    <text evidence="2">The sequence shown here is derived from an EMBL/GenBank/DDBJ whole genome shotgun (WGS) entry which is preliminary data.</text>
</comment>
<gene>
    <name evidence="2" type="ORF">B0F90DRAFT_1666204</name>
</gene>
<evidence type="ECO:0000313" key="2">
    <source>
        <dbReference type="EMBL" id="KAI0306099.1"/>
    </source>
</evidence>
<dbReference type="AlphaFoldDB" id="A0AAD4MA50"/>
<organism evidence="2 3">
    <name type="scientific">Multifurca ochricompacta</name>
    <dbReference type="NCBI Taxonomy" id="376703"/>
    <lineage>
        <taxon>Eukaryota</taxon>
        <taxon>Fungi</taxon>
        <taxon>Dikarya</taxon>
        <taxon>Basidiomycota</taxon>
        <taxon>Agaricomycotina</taxon>
        <taxon>Agaricomycetes</taxon>
        <taxon>Russulales</taxon>
        <taxon>Russulaceae</taxon>
        <taxon>Multifurca</taxon>
    </lineage>
</organism>
<dbReference type="EMBL" id="WTXG01000004">
    <property type="protein sequence ID" value="KAI0306099.1"/>
    <property type="molecule type" value="Genomic_DNA"/>
</dbReference>
<name>A0AAD4MA50_9AGAM</name>
<reference evidence="2" key="1">
    <citation type="journal article" date="2022" name="New Phytol.">
        <title>Evolutionary transition to the ectomycorrhizal habit in the genomes of a hyperdiverse lineage of mushroom-forming fungi.</title>
        <authorList>
            <person name="Looney B."/>
            <person name="Miyauchi S."/>
            <person name="Morin E."/>
            <person name="Drula E."/>
            <person name="Courty P.E."/>
            <person name="Kohler A."/>
            <person name="Kuo A."/>
            <person name="LaButti K."/>
            <person name="Pangilinan J."/>
            <person name="Lipzen A."/>
            <person name="Riley R."/>
            <person name="Andreopoulos W."/>
            <person name="He G."/>
            <person name="Johnson J."/>
            <person name="Nolan M."/>
            <person name="Tritt A."/>
            <person name="Barry K.W."/>
            <person name="Grigoriev I.V."/>
            <person name="Nagy L.G."/>
            <person name="Hibbett D."/>
            <person name="Henrissat B."/>
            <person name="Matheny P.B."/>
            <person name="Labbe J."/>
            <person name="Martin F.M."/>
        </authorList>
    </citation>
    <scope>NUCLEOTIDE SEQUENCE</scope>
    <source>
        <strain evidence="2">BPL690</strain>
    </source>
</reference>
<evidence type="ECO:0000313" key="3">
    <source>
        <dbReference type="Proteomes" id="UP001203297"/>
    </source>
</evidence>